<feature type="domain" description="GST N-terminal" evidence="2">
    <location>
        <begin position="1"/>
        <end position="81"/>
    </location>
</feature>
<dbReference type="InterPro" id="IPR004045">
    <property type="entry name" value="Glutathione_S-Trfase_N"/>
</dbReference>
<evidence type="ECO:0000313" key="5">
    <source>
        <dbReference type="Proteomes" id="UP001159100"/>
    </source>
</evidence>
<dbReference type="SFLD" id="SFLDG00358">
    <property type="entry name" value="Main_(cytGST)"/>
    <property type="match status" value="1"/>
</dbReference>
<dbReference type="Pfam" id="PF00043">
    <property type="entry name" value="GST_C"/>
    <property type="match status" value="1"/>
</dbReference>
<dbReference type="SUPFAM" id="SSF47616">
    <property type="entry name" value="GST C-terminal domain-like"/>
    <property type="match status" value="1"/>
</dbReference>
<reference evidence="4 5" key="1">
    <citation type="submission" date="2023-02" db="EMBL/GenBank/DDBJ databases">
        <title>Pseudomonas chrutzelriedensis sp. nov., a potently antifungal strain isolated from moss.</title>
        <authorList>
            <person name="Schnyder A."/>
            <person name="Kalawong R."/>
            <person name="Eberl L."/>
            <person name="Agnoli K."/>
        </authorList>
    </citation>
    <scope>NUCLEOTIDE SEQUENCE [LARGE SCALE GENOMIC DNA]</scope>
    <source>
        <strain evidence="4 5">681</strain>
    </source>
</reference>
<dbReference type="Pfam" id="PF02798">
    <property type="entry name" value="GST_N"/>
    <property type="match status" value="1"/>
</dbReference>
<dbReference type="SFLD" id="SFLDG01150">
    <property type="entry name" value="Main.1:_Beta-like"/>
    <property type="match status" value="1"/>
</dbReference>
<dbReference type="CDD" id="cd03046">
    <property type="entry name" value="GST_N_GTT1_like"/>
    <property type="match status" value="1"/>
</dbReference>
<dbReference type="InterPro" id="IPR036282">
    <property type="entry name" value="Glutathione-S-Trfase_C_sf"/>
</dbReference>
<dbReference type="InterPro" id="IPR010987">
    <property type="entry name" value="Glutathione-S-Trfase_C-like"/>
</dbReference>
<dbReference type="InterPro" id="IPR004046">
    <property type="entry name" value="GST_C"/>
</dbReference>
<proteinExistence type="inferred from homology"/>
<evidence type="ECO:0000256" key="1">
    <source>
        <dbReference type="RuleBase" id="RU003494"/>
    </source>
</evidence>
<dbReference type="PROSITE" id="PS50404">
    <property type="entry name" value="GST_NTER"/>
    <property type="match status" value="1"/>
</dbReference>
<protein>
    <submittedName>
        <fullName evidence="4">Glutathione S-transferase</fullName>
    </submittedName>
</protein>
<dbReference type="RefSeq" id="WP_282317282.1">
    <property type="nucleotide sequence ID" value="NZ_JARBWL010000002.1"/>
</dbReference>
<evidence type="ECO:0000259" key="3">
    <source>
        <dbReference type="PROSITE" id="PS50405"/>
    </source>
</evidence>
<dbReference type="SUPFAM" id="SSF52833">
    <property type="entry name" value="Thioredoxin-like"/>
    <property type="match status" value="1"/>
</dbReference>
<dbReference type="PANTHER" id="PTHR44051:SF9">
    <property type="entry name" value="GLUTATHIONE S-TRANSFERASE 1"/>
    <property type="match status" value="1"/>
</dbReference>
<gene>
    <name evidence="4" type="ORF">POF45_28240</name>
</gene>
<dbReference type="EMBL" id="JARBWL010000002">
    <property type="protein sequence ID" value="MDI2595283.1"/>
    <property type="molecule type" value="Genomic_DNA"/>
</dbReference>
<dbReference type="PROSITE" id="PS50405">
    <property type="entry name" value="GST_CTER"/>
    <property type="match status" value="1"/>
</dbReference>
<feature type="domain" description="GST C-terminal" evidence="3">
    <location>
        <begin position="87"/>
        <end position="206"/>
    </location>
</feature>
<keyword evidence="5" id="KW-1185">Reference proteome</keyword>
<dbReference type="Proteomes" id="UP001159100">
    <property type="component" value="Unassembled WGS sequence"/>
</dbReference>
<dbReference type="SFLD" id="SFLDS00019">
    <property type="entry name" value="Glutathione_Transferase_(cytos"/>
    <property type="match status" value="1"/>
</dbReference>
<dbReference type="InterPro" id="IPR036249">
    <property type="entry name" value="Thioredoxin-like_sf"/>
</dbReference>
<accession>A0ABT6QWJ7</accession>
<sequence length="209" mass="23388">MIIVHHLNNSRSQRILWLLEELAIPYELKLYQRDPKTNLAPPELKAINALGKSPVIEDGSQKLIESGAIIDYLIRRYGQGRLQPDPATEAYDQYVQWLHFAEGSAMLPLMLNLYVGRLGEAGAPLHPRINSEVANYLGYIDTALSQSDYLLGDELSGADIQMSFIGEIARAQGKLVDYPHIGAWVQRFQARPAYIAALKKGGKYDFAPH</sequence>
<dbReference type="InterPro" id="IPR040079">
    <property type="entry name" value="Glutathione_S-Trfase"/>
</dbReference>
<dbReference type="Gene3D" id="3.40.30.10">
    <property type="entry name" value="Glutaredoxin"/>
    <property type="match status" value="1"/>
</dbReference>
<evidence type="ECO:0000313" key="4">
    <source>
        <dbReference type="EMBL" id="MDI2595283.1"/>
    </source>
</evidence>
<name>A0ABT6QWJ7_9PSED</name>
<comment type="caution">
    <text evidence="4">The sequence shown here is derived from an EMBL/GenBank/DDBJ whole genome shotgun (WGS) entry which is preliminary data.</text>
</comment>
<dbReference type="CDD" id="cd03189">
    <property type="entry name" value="GST_C_GTT1_like"/>
    <property type="match status" value="1"/>
</dbReference>
<organism evidence="4 5">
    <name type="scientific">Pseudomonas fungipugnans</name>
    <dbReference type="NCBI Taxonomy" id="3024217"/>
    <lineage>
        <taxon>Bacteria</taxon>
        <taxon>Pseudomonadati</taxon>
        <taxon>Pseudomonadota</taxon>
        <taxon>Gammaproteobacteria</taxon>
        <taxon>Pseudomonadales</taxon>
        <taxon>Pseudomonadaceae</taxon>
        <taxon>Pseudomonas</taxon>
    </lineage>
</organism>
<comment type="similarity">
    <text evidence="1">Belongs to the GST superfamily.</text>
</comment>
<dbReference type="Gene3D" id="1.20.1050.10">
    <property type="match status" value="1"/>
</dbReference>
<dbReference type="PANTHER" id="PTHR44051">
    <property type="entry name" value="GLUTATHIONE S-TRANSFERASE-RELATED"/>
    <property type="match status" value="1"/>
</dbReference>
<evidence type="ECO:0000259" key="2">
    <source>
        <dbReference type="PROSITE" id="PS50404"/>
    </source>
</evidence>